<proteinExistence type="predicted"/>
<feature type="binding site" evidence="1">
    <location>
        <position position="172"/>
    </location>
    <ligand>
        <name>Mn(2+)</name>
        <dbReference type="ChEBI" id="CHEBI:29035"/>
        <label>2</label>
    </ligand>
</feature>
<keyword evidence="1" id="KW-0479">Metal-binding</keyword>
<dbReference type="AlphaFoldDB" id="A0A6N2S7V3"/>
<reference evidence="3" key="1">
    <citation type="submission" date="2019-11" db="EMBL/GenBank/DDBJ databases">
        <authorList>
            <person name="Feng L."/>
        </authorList>
    </citation>
    <scope>NUCLEOTIDE SEQUENCE</scope>
    <source>
        <strain evidence="3">AvaginalisLFYP127</strain>
    </source>
</reference>
<gene>
    <name evidence="3" type="primary">yxeP_2</name>
    <name evidence="3" type="ORF">AVLFYP127_01747</name>
</gene>
<protein>
    <submittedName>
        <fullName evidence="3">Putative hydrolase YxeP</fullName>
        <ecNumber evidence="3">3.-.-.-</ecNumber>
    </submittedName>
</protein>
<dbReference type="Gene3D" id="3.40.630.10">
    <property type="entry name" value="Zn peptidases"/>
    <property type="match status" value="1"/>
</dbReference>
<keyword evidence="1" id="KW-0464">Manganese</keyword>
<dbReference type="Gene3D" id="3.30.70.360">
    <property type="match status" value="1"/>
</dbReference>
<dbReference type="InterPro" id="IPR011650">
    <property type="entry name" value="Peptidase_M20_dimer"/>
</dbReference>
<evidence type="ECO:0000256" key="1">
    <source>
        <dbReference type="PIRSR" id="PIRSR005962-1"/>
    </source>
</evidence>
<dbReference type="PIRSF" id="PIRSF005962">
    <property type="entry name" value="Pept_M20D_amidohydro"/>
    <property type="match status" value="1"/>
</dbReference>
<dbReference type="EMBL" id="CACRSW010000009">
    <property type="protein sequence ID" value="VYS88979.1"/>
    <property type="molecule type" value="Genomic_DNA"/>
</dbReference>
<dbReference type="SUPFAM" id="SSF53187">
    <property type="entry name" value="Zn-dependent exopeptidases"/>
    <property type="match status" value="1"/>
</dbReference>
<keyword evidence="3" id="KW-0378">Hydrolase</keyword>
<dbReference type="SUPFAM" id="SSF55031">
    <property type="entry name" value="Bacterial exopeptidase dimerisation domain"/>
    <property type="match status" value="1"/>
</dbReference>
<dbReference type="PANTHER" id="PTHR11014:SF63">
    <property type="entry name" value="METALLOPEPTIDASE, PUTATIVE (AFU_ORTHOLOGUE AFUA_6G09600)-RELATED"/>
    <property type="match status" value="1"/>
</dbReference>
<dbReference type="GO" id="GO:0046872">
    <property type="term" value="F:metal ion binding"/>
    <property type="evidence" value="ECO:0007669"/>
    <property type="project" value="UniProtKB-KW"/>
</dbReference>
<sequence length="405" mass="44815">MTNISTKEIKNLVKENLDFSKKIKNYLHENPELSSKEFETRKFLINECKKIGLEVEEVENSTGFVAILDTKRNGKILGLRTDIDALPIFENEENLKGKKEVISKNPGVMHACGHDFHMALALTSAKILSKIKNSLNGKIYFIFEEGEETGAGIYPMIESLKNIKFDAIYGNHIDTEIPTGKFAISKGKVYAGCAGVDFDVIGKGGHGSRPDLLISPINALVAIINNLNQTWASGLNPKKIVTLGIGSINAGFASNVIPDKANLKATLRFFEDEVGEKALEKLKDITEKTANLYGCKVKFNDYTRIVAYPVINDEKLADFTRFSLDEILPNARVDEEISFGSESFYGYGKIAPSVFVKIGVKNEEKGCGAGAHTEKFDVDNDGLYYGLACALNFLINFDRKERDND</sequence>
<evidence type="ECO:0000259" key="2">
    <source>
        <dbReference type="Pfam" id="PF07687"/>
    </source>
</evidence>
<accession>A0A6N2S7V3</accession>
<dbReference type="InterPro" id="IPR002933">
    <property type="entry name" value="Peptidase_M20"/>
</dbReference>
<feature type="binding site" evidence="1">
    <location>
        <position position="148"/>
    </location>
    <ligand>
        <name>Mn(2+)</name>
        <dbReference type="ChEBI" id="CHEBI:29035"/>
        <label>2</label>
    </ligand>
</feature>
<comment type="cofactor">
    <cofactor evidence="1">
        <name>Mn(2+)</name>
        <dbReference type="ChEBI" id="CHEBI:29035"/>
    </cofactor>
    <text evidence="1">The Mn(2+) ion enhances activity.</text>
</comment>
<dbReference type="EC" id="3.-.-.-" evidence="3"/>
<dbReference type="GO" id="GO:0016787">
    <property type="term" value="F:hydrolase activity"/>
    <property type="evidence" value="ECO:0007669"/>
    <property type="project" value="UniProtKB-KW"/>
</dbReference>
<feature type="binding site" evidence="1">
    <location>
        <position position="112"/>
    </location>
    <ligand>
        <name>Mn(2+)</name>
        <dbReference type="ChEBI" id="CHEBI:29035"/>
        <label>2</label>
    </ligand>
</feature>
<name>A0A6N2S7V3_9FIRM</name>
<evidence type="ECO:0000313" key="3">
    <source>
        <dbReference type="EMBL" id="VYS88979.1"/>
    </source>
</evidence>
<dbReference type="InterPro" id="IPR036264">
    <property type="entry name" value="Bact_exopeptidase_dim_dom"/>
</dbReference>
<feature type="domain" description="Peptidase M20 dimerisation" evidence="2">
    <location>
        <begin position="192"/>
        <end position="290"/>
    </location>
</feature>
<dbReference type="NCBIfam" id="TIGR01891">
    <property type="entry name" value="amidohydrolases"/>
    <property type="match status" value="1"/>
</dbReference>
<feature type="binding site" evidence="1">
    <location>
        <position position="114"/>
    </location>
    <ligand>
        <name>Mn(2+)</name>
        <dbReference type="ChEBI" id="CHEBI:29035"/>
        <label>2</label>
    </ligand>
</feature>
<dbReference type="InterPro" id="IPR017439">
    <property type="entry name" value="Amidohydrolase"/>
</dbReference>
<dbReference type="Pfam" id="PF07687">
    <property type="entry name" value="M20_dimer"/>
    <property type="match status" value="1"/>
</dbReference>
<feature type="binding site" evidence="1">
    <location>
        <position position="372"/>
    </location>
    <ligand>
        <name>Mn(2+)</name>
        <dbReference type="ChEBI" id="CHEBI:29035"/>
        <label>2</label>
    </ligand>
</feature>
<dbReference type="Pfam" id="PF01546">
    <property type="entry name" value="Peptidase_M20"/>
    <property type="match status" value="1"/>
</dbReference>
<organism evidence="3">
    <name type="scientific">Anaerococcus vaginalis</name>
    <dbReference type="NCBI Taxonomy" id="33037"/>
    <lineage>
        <taxon>Bacteria</taxon>
        <taxon>Bacillati</taxon>
        <taxon>Bacillota</taxon>
        <taxon>Tissierellia</taxon>
        <taxon>Tissierellales</taxon>
        <taxon>Peptoniphilaceae</taxon>
        <taxon>Anaerococcus</taxon>
    </lineage>
</organism>
<dbReference type="RefSeq" id="WP_421721469.1">
    <property type="nucleotide sequence ID" value="NZ_CACRSW010000009.1"/>
</dbReference>
<dbReference type="PANTHER" id="PTHR11014">
    <property type="entry name" value="PEPTIDASE M20 FAMILY MEMBER"/>
    <property type="match status" value="1"/>
</dbReference>